<feature type="transmembrane region" description="Helical" evidence="1">
    <location>
        <begin position="264"/>
        <end position="284"/>
    </location>
</feature>
<keyword evidence="1" id="KW-1133">Transmembrane helix</keyword>
<keyword evidence="1" id="KW-0472">Membrane</keyword>
<feature type="transmembrane region" description="Helical" evidence="1">
    <location>
        <begin position="12"/>
        <end position="31"/>
    </location>
</feature>
<dbReference type="GeneID" id="96779320"/>
<feature type="transmembrane region" description="Helical" evidence="1">
    <location>
        <begin position="204"/>
        <end position="226"/>
    </location>
</feature>
<dbReference type="GO" id="GO:0000271">
    <property type="term" value="P:polysaccharide biosynthetic process"/>
    <property type="evidence" value="ECO:0007669"/>
    <property type="project" value="TreeGrafter"/>
</dbReference>
<keyword evidence="3" id="KW-0012">Acyltransferase</keyword>
<dbReference type="EMBL" id="VUNR01000022">
    <property type="protein sequence ID" value="MSU09379.1"/>
    <property type="molecule type" value="Genomic_DNA"/>
</dbReference>
<dbReference type="PANTHER" id="PTHR23028">
    <property type="entry name" value="ACETYLTRANSFERASE"/>
    <property type="match status" value="1"/>
</dbReference>
<dbReference type="GO" id="GO:0016747">
    <property type="term" value="F:acyltransferase activity, transferring groups other than amino-acyl groups"/>
    <property type="evidence" value="ECO:0007669"/>
    <property type="project" value="InterPro"/>
</dbReference>
<dbReference type="RefSeq" id="WP_154407551.1">
    <property type="nucleotide sequence ID" value="NZ_VUNR01000022.1"/>
</dbReference>
<proteinExistence type="predicted"/>
<dbReference type="PANTHER" id="PTHR23028:SF53">
    <property type="entry name" value="ACYL_TRANSF_3 DOMAIN-CONTAINING PROTEIN"/>
    <property type="match status" value="1"/>
</dbReference>
<dbReference type="GO" id="GO:0016020">
    <property type="term" value="C:membrane"/>
    <property type="evidence" value="ECO:0007669"/>
    <property type="project" value="TreeGrafter"/>
</dbReference>
<feature type="transmembrane region" description="Helical" evidence="1">
    <location>
        <begin position="322"/>
        <end position="344"/>
    </location>
</feature>
<feature type="transmembrane region" description="Helical" evidence="1">
    <location>
        <begin position="106"/>
        <end position="132"/>
    </location>
</feature>
<dbReference type="Pfam" id="PF01757">
    <property type="entry name" value="Acyl_transf_3"/>
    <property type="match status" value="1"/>
</dbReference>
<name>A0A6I2UI60_9FIRM</name>
<protein>
    <submittedName>
        <fullName evidence="3">Acyltransferase</fullName>
    </submittedName>
</protein>
<keyword evidence="4" id="KW-1185">Reference proteome</keyword>
<dbReference type="AlphaFoldDB" id="A0A6I2UI60"/>
<evidence type="ECO:0000313" key="4">
    <source>
        <dbReference type="Proteomes" id="UP000433181"/>
    </source>
</evidence>
<feature type="transmembrane region" description="Helical" evidence="1">
    <location>
        <begin position="238"/>
        <end position="258"/>
    </location>
</feature>
<feature type="transmembrane region" description="Helical" evidence="1">
    <location>
        <begin position="178"/>
        <end position="198"/>
    </location>
</feature>
<dbReference type="Proteomes" id="UP000433181">
    <property type="component" value="Unassembled WGS sequence"/>
</dbReference>
<reference evidence="3 4" key="1">
    <citation type="submission" date="2019-08" db="EMBL/GenBank/DDBJ databases">
        <title>In-depth cultivation of the pig gut microbiome towards novel bacterial diversity and tailored functional studies.</title>
        <authorList>
            <person name="Wylensek D."/>
            <person name="Hitch T.C.A."/>
            <person name="Clavel T."/>
        </authorList>
    </citation>
    <scope>NUCLEOTIDE SEQUENCE [LARGE SCALE GENOMIC DNA]</scope>
    <source>
        <strain evidence="3 4">WCA-693-APC-5D-A</strain>
    </source>
</reference>
<keyword evidence="1" id="KW-0812">Transmembrane</keyword>
<feature type="transmembrane region" description="Helical" evidence="1">
    <location>
        <begin position="296"/>
        <end position="316"/>
    </location>
</feature>
<dbReference type="InterPro" id="IPR002656">
    <property type="entry name" value="Acyl_transf_3_dom"/>
</dbReference>
<comment type="caution">
    <text evidence="3">The sequence shown here is derived from an EMBL/GenBank/DDBJ whole genome shotgun (WGS) entry which is preliminary data.</text>
</comment>
<evidence type="ECO:0000256" key="1">
    <source>
        <dbReference type="SAM" id="Phobius"/>
    </source>
</evidence>
<feature type="transmembrane region" description="Helical" evidence="1">
    <location>
        <begin position="152"/>
        <end position="171"/>
    </location>
</feature>
<sequence length="361" mass="41507">MNNKVAFANNLRGIACVIVVISHFFGVFYAMPQAVHDLLRIGGTDLHEAAYPVFNFFQLPPIFNYGAIGVSLFFLISGFVIPFSLDKYTGKGFLFNRMCRIYPTYFCALSITVLVLFLNSAIYNSVFSITFSDFLRQVFLVRDLFWVPSLDGVSWTLEIEIKFYIICLFMYKIAKNKICGLLVVLLALSCMMLVMSYFSESIPYTQKFVVLLDVPILIYMLCGSIFNFMYREILSPRVSLIMMLLLLLIFKVTSNISILPENTYINYIISFIIFSGGYCLKNVIKENRLFSFMADISYPMYAVHGVLGYTILEYFVRANYNIWVGFMVTFSVVVLVSWVLHITVEKPTITLSKKYASCRRY</sequence>
<feature type="domain" description="Acyltransferase 3" evidence="2">
    <location>
        <begin position="7"/>
        <end position="341"/>
    </location>
</feature>
<evidence type="ECO:0000313" key="3">
    <source>
        <dbReference type="EMBL" id="MSU09379.1"/>
    </source>
</evidence>
<accession>A0A6I2UI60</accession>
<gene>
    <name evidence="3" type="ORF">FYJ84_10315</name>
</gene>
<evidence type="ECO:0000259" key="2">
    <source>
        <dbReference type="Pfam" id="PF01757"/>
    </source>
</evidence>
<keyword evidence="3" id="KW-0808">Transferase</keyword>
<feature type="transmembrane region" description="Helical" evidence="1">
    <location>
        <begin position="62"/>
        <end position="85"/>
    </location>
</feature>
<dbReference type="InterPro" id="IPR050879">
    <property type="entry name" value="Acyltransferase_3"/>
</dbReference>
<organism evidence="3 4">
    <name type="scientific">Anaerovibrio slackiae</name>
    <dbReference type="NCBI Taxonomy" id="2652309"/>
    <lineage>
        <taxon>Bacteria</taxon>
        <taxon>Bacillati</taxon>
        <taxon>Bacillota</taxon>
        <taxon>Negativicutes</taxon>
        <taxon>Selenomonadales</taxon>
        <taxon>Selenomonadaceae</taxon>
        <taxon>Anaerovibrio</taxon>
    </lineage>
</organism>